<name>A0ABQ9H981_9NEOP</name>
<evidence type="ECO:0000313" key="2">
    <source>
        <dbReference type="Proteomes" id="UP001159363"/>
    </source>
</evidence>
<accession>A0ABQ9H981</accession>
<reference evidence="1 2" key="1">
    <citation type="submission" date="2023-02" db="EMBL/GenBank/DDBJ databases">
        <title>LHISI_Scaffold_Assembly.</title>
        <authorList>
            <person name="Stuart O.P."/>
            <person name="Cleave R."/>
            <person name="Magrath M.J.L."/>
            <person name="Mikheyev A.S."/>
        </authorList>
    </citation>
    <scope>NUCLEOTIDE SEQUENCE [LARGE SCALE GENOMIC DNA]</scope>
    <source>
        <strain evidence="1">Daus_M_001</strain>
        <tissue evidence="1">Leg muscle</tissue>
    </source>
</reference>
<evidence type="ECO:0008006" key="3">
    <source>
        <dbReference type="Google" id="ProtNLM"/>
    </source>
</evidence>
<keyword evidence="2" id="KW-1185">Reference proteome</keyword>
<dbReference type="Gene3D" id="3.30.70.1820">
    <property type="entry name" value="L1 transposable element, RRM domain"/>
    <property type="match status" value="1"/>
</dbReference>
<evidence type="ECO:0000313" key="1">
    <source>
        <dbReference type="EMBL" id="KAJ8880854.1"/>
    </source>
</evidence>
<dbReference type="Proteomes" id="UP001159363">
    <property type="component" value="Chromosome 5"/>
</dbReference>
<comment type="caution">
    <text evidence="1">The sequence shown here is derived from an EMBL/GenBank/DDBJ whole genome shotgun (WGS) entry which is preliminary data.</text>
</comment>
<gene>
    <name evidence="1" type="ORF">PR048_017326</name>
</gene>
<protein>
    <recommendedName>
        <fullName evidence="3">Rx N-terminal domain-containing protein</fullName>
    </recommendedName>
</protein>
<dbReference type="EMBL" id="JARBHB010000006">
    <property type="protein sequence ID" value="KAJ8880854.1"/>
    <property type="molecule type" value="Genomic_DNA"/>
</dbReference>
<organism evidence="1 2">
    <name type="scientific">Dryococelus australis</name>
    <dbReference type="NCBI Taxonomy" id="614101"/>
    <lineage>
        <taxon>Eukaryota</taxon>
        <taxon>Metazoa</taxon>
        <taxon>Ecdysozoa</taxon>
        <taxon>Arthropoda</taxon>
        <taxon>Hexapoda</taxon>
        <taxon>Insecta</taxon>
        <taxon>Pterygota</taxon>
        <taxon>Neoptera</taxon>
        <taxon>Polyneoptera</taxon>
        <taxon>Phasmatodea</taxon>
        <taxon>Verophasmatodea</taxon>
        <taxon>Anareolatae</taxon>
        <taxon>Phasmatidae</taxon>
        <taxon>Eurycanthinae</taxon>
        <taxon>Dryococelus</taxon>
    </lineage>
</organism>
<sequence>MTTKQLEVPELEQLVQGLLKELLSSKDIISVIVEAVTAAVSEAVFCELKKTVSFNLEETNNLREHLRKIEESLHEAKNVHFLAQDELEQYQLRSNLRVFGILESEKQDTDALVLDVMHNKLQLPHVNISDIDRCHRVSAKKEGRPSPISVKFSSYQRHNVVFHAKCFLAKSGVTIHEDLMMKPLALLNAAIVKYGLHNMWTADGRIIVKSGAYRFRISSSEELKTAK</sequence>
<proteinExistence type="predicted"/>